<evidence type="ECO:0000259" key="9">
    <source>
        <dbReference type="PROSITE" id="PS50059"/>
    </source>
</evidence>
<keyword evidence="4 5" id="KW-0413">Isomerase</keyword>
<keyword evidence="8" id="KW-0732">Signal</keyword>
<name>A0ABT9D9H7_9CELL</name>
<feature type="domain" description="PPIase FKBP-type" evidence="9">
    <location>
        <begin position="199"/>
        <end position="286"/>
    </location>
</feature>
<sequence length="294" mass="30436">MRRRLTAALAAVVIVGGLASGCSAPGNPTPSVEVAGEPGKAPELHFTTPLDVPRQRVRVLAPGDGPELADGHPVLLDFYAESAQDGSVIAETYSGEPRAYTMSPDSLGPDLYNALHGRHVGARILQEAPGREGYPATVAVYDILPTRASGETVSPRRGLPTVTRGPNGKPTVSVPDADPPTDVVAQPLIRGDGPQVEPGQVITVQYVGVTWSDGKVFDSTWADGKLPADFPIGVGSLPKGWDEGLLEQTVGSQVLLVLPPGAGFAGTEKDLSDQTVVFVVDILAARGGIEGGTS</sequence>
<gene>
    <name evidence="10" type="ORF">Q6348_10195</name>
</gene>
<dbReference type="EMBL" id="JAUQYP010000001">
    <property type="protein sequence ID" value="MDO8107564.1"/>
    <property type="molecule type" value="Genomic_DNA"/>
</dbReference>
<dbReference type="InterPro" id="IPR046357">
    <property type="entry name" value="PPIase_dom_sf"/>
</dbReference>
<comment type="catalytic activity">
    <reaction evidence="1 5 6">
        <text>[protein]-peptidylproline (omega=180) = [protein]-peptidylproline (omega=0)</text>
        <dbReference type="Rhea" id="RHEA:16237"/>
        <dbReference type="Rhea" id="RHEA-COMP:10747"/>
        <dbReference type="Rhea" id="RHEA-COMP:10748"/>
        <dbReference type="ChEBI" id="CHEBI:83833"/>
        <dbReference type="ChEBI" id="CHEBI:83834"/>
        <dbReference type="EC" id="5.2.1.8"/>
    </reaction>
</comment>
<comment type="similarity">
    <text evidence="2 6">Belongs to the FKBP-type PPIase family.</text>
</comment>
<evidence type="ECO:0000256" key="7">
    <source>
        <dbReference type="SAM" id="MobiDB-lite"/>
    </source>
</evidence>
<dbReference type="InterPro" id="IPR001179">
    <property type="entry name" value="PPIase_FKBP_dom"/>
</dbReference>
<comment type="caution">
    <text evidence="10">The sequence shown here is derived from an EMBL/GenBank/DDBJ whole genome shotgun (WGS) entry which is preliminary data.</text>
</comment>
<evidence type="ECO:0000256" key="3">
    <source>
        <dbReference type="ARBA" id="ARBA00023110"/>
    </source>
</evidence>
<organism evidence="10 11">
    <name type="scientific">Actinotalea lenta</name>
    <dbReference type="NCBI Taxonomy" id="3064654"/>
    <lineage>
        <taxon>Bacteria</taxon>
        <taxon>Bacillati</taxon>
        <taxon>Actinomycetota</taxon>
        <taxon>Actinomycetes</taxon>
        <taxon>Micrococcales</taxon>
        <taxon>Cellulomonadaceae</taxon>
        <taxon>Actinotalea</taxon>
    </lineage>
</organism>
<feature type="chain" id="PRO_5047413999" description="Peptidyl-prolyl cis-trans isomerase" evidence="8">
    <location>
        <begin position="25"/>
        <end position="294"/>
    </location>
</feature>
<dbReference type="SUPFAM" id="SSF54534">
    <property type="entry name" value="FKBP-like"/>
    <property type="match status" value="2"/>
</dbReference>
<dbReference type="GO" id="GO:0003755">
    <property type="term" value="F:peptidyl-prolyl cis-trans isomerase activity"/>
    <property type="evidence" value="ECO:0007669"/>
    <property type="project" value="UniProtKB-EC"/>
</dbReference>
<keyword evidence="3 5" id="KW-0697">Rotamase</keyword>
<evidence type="ECO:0000256" key="2">
    <source>
        <dbReference type="ARBA" id="ARBA00006577"/>
    </source>
</evidence>
<dbReference type="Pfam" id="PF00254">
    <property type="entry name" value="FKBP_C"/>
    <property type="match status" value="1"/>
</dbReference>
<evidence type="ECO:0000313" key="11">
    <source>
        <dbReference type="Proteomes" id="UP001232536"/>
    </source>
</evidence>
<evidence type="ECO:0000313" key="10">
    <source>
        <dbReference type="EMBL" id="MDO8107564.1"/>
    </source>
</evidence>
<dbReference type="PANTHER" id="PTHR43811:SF19">
    <property type="entry name" value="39 KDA FK506-BINDING NUCLEAR PROTEIN"/>
    <property type="match status" value="1"/>
</dbReference>
<proteinExistence type="inferred from homology"/>
<dbReference type="PROSITE" id="PS51257">
    <property type="entry name" value="PROKAR_LIPOPROTEIN"/>
    <property type="match status" value="1"/>
</dbReference>
<dbReference type="PROSITE" id="PS50059">
    <property type="entry name" value="FKBP_PPIASE"/>
    <property type="match status" value="1"/>
</dbReference>
<evidence type="ECO:0000256" key="6">
    <source>
        <dbReference type="RuleBase" id="RU003915"/>
    </source>
</evidence>
<dbReference type="EC" id="5.2.1.8" evidence="6"/>
<dbReference type="RefSeq" id="WP_304601184.1">
    <property type="nucleotide sequence ID" value="NZ_JAUQYO010000001.1"/>
</dbReference>
<dbReference type="Gene3D" id="3.10.50.40">
    <property type="match status" value="1"/>
</dbReference>
<keyword evidence="11" id="KW-1185">Reference proteome</keyword>
<evidence type="ECO:0000256" key="8">
    <source>
        <dbReference type="SAM" id="SignalP"/>
    </source>
</evidence>
<evidence type="ECO:0000256" key="1">
    <source>
        <dbReference type="ARBA" id="ARBA00000971"/>
    </source>
</evidence>
<protein>
    <recommendedName>
        <fullName evidence="6">Peptidyl-prolyl cis-trans isomerase</fullName>
        <ecNumber evidence="6">5.2.1.8</ecNumber>
    </recommendedName>
</protein>
<feature type="region of interest" description="Disordered" evidence="7">
    <location>
        <begin position="150"/>
        <end position="180"/>
    </location>
</feature>
<reference evidence="10 11" key="1">
    <citation type="submission" date="2023-07" db="EMBL/GenBank/DDBJ databases">
        <title>Description of novel actinomycetes strains, isolated from tidal flat sediment.</title>
        <authorList>
            <person name="Lu C."/>
        </authorList>
    </citation>
    <scope>NUCLEOTIDE SEQUENCE [LARGE SCALE GENOMIC DNA]</scope>
    <source>
        <strain evidence="10 11">SYSU T00b441</strain>
    </source>
</reference>
<accession>A0ABT9D9H7</accession>
<dbReference type="PANTHER" id="PTHR43811">
    <property type="entry name" value="FKBP-TYPE PEPTIDYL-PROLYL CIS-TRANS ISOMERASE FKPA"/>
    <property type="match status" value="1"/>
</dbReference>
<evidence type="ECO:0000256" key="4">
    <source>
        <dbReference type="ARBA" id="ARBA00023235"/>
    </source>
</evidence>
<feature type="signal peptide" evidence="8">
    <location>
        <begin position="1"/>
        <end position="24"/>
    </location>
</feature>
<evidence type="ECO:0000256" key="5">
    <source>
        <dbReference type="PROSITE-ProRule" id="PRU00277"/>
    </source>
</evidence>
<dbReference type="Proteomes" id="UP001232536">
    <property type="component" value="Unassembled WGS sequence"/>
</dbReference>